<feature type="domain" description="Lipid/polyisoprenoid-binding YceI-like" evidence="1">
    <location>
        <begin position="9"/>
        <end position="164"/>
    </location>
</feature>
<protein>
    <submittedName>
        <fullName evidence="2">YceI family protein</fullName>
    </submittedName>
</protein>
<dbReference type="SUPFAM" id="SSF101874">
    <property type="entry name" value="YceI-like"/>
    <property type="match status" value="1"/>
</dbReference>
<gene>
    <name evidence="2" type="ORF">KK062_17910</name>
</gene>
<dbReference type="Pfam" id="PF04264">
    <property type="entry name" value="YceI"/>
    <property type="match status" value="1"/>
</dbReference>
<dbReference type="EMBL" id="JAHESE010000019">
    <property type="protein sequence ID" value="MBT1710127.1"/>
    <property type="molecule type" value="Genomic_DNA"/>
</dbReference>
<dbReference type="Gene3D" id="2.40.128.110">
    <property type="entry name" value="Lipid/polyisoprenoid-binding, YceI-like"/>
    <property type="match status" value="1"/>
</dbReference>
<dbReference type="AlphaFoldDB" id="A0AAP2GW48"/>
<evidence type="ECO:0000259" key="1">
    <source>
        <dbReference type="SMART" id="SM00867"/>
    </source>
</evidence>
<reference evidence="2 3" key="1">
    <citation type="submission" date="2021-05" db="EMBL/GenBank/DDBJ databases">
        <title>A Polyphasic approach of four new species of the genus Ohtaekwangia: Ohtaekwangia histidinii sp. nov., Ohtaekwangia cretensis sp. nov., Ohtaekwangia indiensis sp. nov., Ohtaekwangia reichenbachii sp. nov. from diverse environment.</title>
        <authorList>
            <person name="Octaviana S."/>
        </authorList>
    </citation>
    <scope>NUCLEOTIDE SEQUENCE [LARGE SCALE GENOMIC DNA]</scope>
    <source>
        <strain evidence="2 3">PWU5</strain>
    </source>
</reference>
<evidence type="ECO:0000313" key="2">
    <source>
        <dbReference type="EMBL" id="MBT1710127.1"/>
    </source>
</evidence>
<evidence type="ECO:0000313" key="3">
    <source>
        <dbReference type="Proteomes" id="UP001319080"/>
    </source>
</evidence>
<proteinExistence type="predicted"/>
<dbReference type="InterPro" id="IPR036761">
    <property type="entry name" value="TTHA0802/YceI-like_sf"/>
</dbReference>
<organism evidence="2 3">
    <name type="scientific">Dawidia cretensis</name>
    <dbReference type="NCBI Taxonomy" id="2782350"/>
    <lineage>
        <taxon>Bacteria</taxon>
        <taxon>Pseudomonadati</taxon>
        <taxon>Bacteroidota</taxon>
        <taxon>Cytophagia</taxon>
        <taxon>Cytophagales</taxon>
        <taxon>Chryseotaleaceae</taxon>
        <taxon>Dawidia</taxon>
    </lineage>
</organism>
<dbReference type="SMART" id="SM00867">
    <property type="entry name" value="YceI"/>
    <property type="match status" value="1"/>
</dbReference>
<keyword evidence="3" id="KW-1185">Reference proteome</keyword>
<accession>A0AAP2GW48</accession>
<sequence>MVLPALGQKYKAEKGASSFFSKATVEDIKAENTQISSLFNATSGDIAFSIPIKGFQFDKALMQEHFNEKYMETEKYPTATFSGKLQGYTPSGPATQSVTAKGKLSIHGVVRPVEIAGQVEKQGDKLLMKSNFVVKLADYNVQIPKLLWQNIAEQVDVTIQVTYKPQ</sequence>
<comment type="caution">
    <text evidence="2">The sequence shown here is derived from an EMBL/GenBank/DDBJ whole genome shotgun (WGS) entry which is preliminary data.</text>
</comment>
<dbReference type="PANTHER" id="PTHR34406">
    <property type="entry name" value="PROTEIN YCEI"/>
    <property type="match status" value="1"/>
</dbReference>
<dbReference type="PANTHER" id="PTHR34406:SF1">
    <property type="entry name" value="PROTEIN YCEI"/>
    <property type="match status" value="1"/>
</dbReference>
<dbReference type="InterPro" id="IPR007372">
    <property type="entry name" value="Lipid/polyisoprenoid-bd_YceI"/>
</dbReference>
<name>A0AAP2GW48_9BACT</name>
<dbReference type="Proteomes" id="UP001319080">
    <property type="component" value="Unassembled WGS sequence"/>
</dbReference>